<evidence type="ECO:0000313" key="1">
    <source>
        <dbReference type="EMBL" id="KAJ7987661.1"/>
    </source>
</evidence>
<protein>
    <submittedName>
        <fullName evidence="1">Uncharacterized protein</fullName>
    </submittedName>
</protein>
<dbReference type="Proteomes" id="UP001157502">
    <property type="component" value="Chromosome 32"/>
</dbReference>
<accession>A0ACC2F8K1</accession>
<proteinExistence type="predicted"/>
<name>A0ACC2F8K1_DALPE</name>
<comment type="caution">
    <text evidence="1">The sequence shown here is derived from an EMBL/GenBank/DDBJ whole genome shotgun (WGS) entry which is preliminary data.</text>
</comment>
<sequence length="1483" mass="165161">MTSAEKHPHVGHRSTMLHHRFPNGFTEIFMDETDREVSTLTDRAFRSLCVGDEAVYNDEVSHGYSPFSCYKPLVGDPTKNTKDVGKNRHVNSGQYAQGMSGVSILKAFGATEENCRGLLIKNGDGHDNNEGSWDKSALLSIERELREFSSDFKNPTAEEAGVDKNMSAKTKNGKSTIKLQRLNVRNFFLHSEFSPFQSWRDYNRPPFSQENITAYLPAVDEAPKWYDSPSYKELTDPHRIENLHVEGTNRQTPVKPPPPPPPPRPRRPPKVLPKPLASEKRCASYTSSHGETTAPWRRNRARAQSTVPVNPTGFICRPIETPKLAGECPLSYKKACEGISKPVKVCAGETEEPCSSTPFSISQLMTPVIPSRQATDTSDMLSLVLSPSLLDLPFLGLEPGSPVKPRSTPEVVRRESYKSIASSLLFNLKDNRKRVKSRYSPPKFRTEQADRSAPSPKLPERRLTSDGAASGFGTPAILASGFNTPASQVDGHLPINSPSAESHNAGVGKYLDSDLSDNYLISSLLQTNQERRNGDRQKHDTSERSTLRNDEVGTEESQSDAPVIKPEVPPRSKKGNAKKEESAENEKGPVNVMAVSVEDIRNKECLGRGSKNDEMEERGTVSNRETFDAKVKAERQTNALGSARVEQEKCIGNVTEELVQSIAEKMSPLLNGSNVNPSQQDYNSVSSKSSYFSVEGSIHKNVETESNAYHSLENLIAELDEVDDSVGDVQRRTLLDYYSVSEIENEDVTAEPVVSPEQDSDISLKEDKEFTVNKMDLRGWVPQSTMDSTNNPPSTSQSNVFSPALGKPSLFKVKDNTFSHHVLPVTKTVKPVLHKTNHDPGQHAPWSPRGSVSGSEKSEDDHHDRLKVSNEIPFASHVAKTPEKTVNPEETRCSRSPLPLLRLNPEHTKNHPCAPWSPRESLTSSEKGEEGRVEIHKPHEAVLTPDKPKETVQRFPLPTSKLSQDNSTKGQQNGCLLTVPQEDNTHPGCSPSSGGTVDTAYDTPEGPEVPSERSGSACSGNDTQGPGRPPVVPPKSEKALLKAMKLTSRRIRKEEEKTQPHKSISGSKSRSSRSYSKRKSSEQKSSKTNSGDKPSSGEKQHLEQTECSSRRGDKYSHVKSEHQVCSKEKHQHSDSDLLAHNREKLHSLVPKHRSPASEKPSKGTEHGSRCGEKLKNSEPELRGCNRDEPNHGKSERQGRSNEQHGREKPDKRFLSSDRALSEYKRQNSEISTSERMPRHRAQSMDRHIGDKAEIKMDSHEGSSTNRAEPRSERIEKSIRHELSQRGRALERSHREKADNRNHSVDSYASEIIDLTSPQPNLSRQSSYTSQYSHQSSLEHGYASFPMTQRKLLQDPDSGQYFVFDMPVQVTTKTFFDPETGNYVQLPVQPPEDPVPQASTVDMMNAPRVIYHGSFVPVTVSSIPSQNPVVHASQLDQDQYKQRLEKLWYNHNNDGHPYLEPVYGSQGHTLGEFVGTEEHYDHMS</sequence>
<gene>
    <name evidence="1" type="ORF">DPEC_G00328790</name>
</gene>
<evidence type="ECO:0000313" key="2">
    <source>
        <dbReference type="Proteomes" id="UP001157502"/>
    </source>
</evidence>
<reference evidence="1" key="1">
    <citation type="submission" date="2021-05" db="EMBL/GenBank/DDBJ databases">
        <authorList>
            <person name="Pan Q."/>
            <person name="Jouanno E."/>
            <person name="Zahm M."/>
            <person name="Klopp C."/>
            <person name="Cabau C."/>
            <person name="Louis A."/>
            <person name="Berthelot C."/>
            <person name="Parey E."/>
            <person name="Roest Crollius H."/>
            <person name="Montfort J."/>
            <person name="Robinson-Rechavi M."/>
            <person name="Bouchez O."/>
            <person name="Lampietro C."/>
            <person name="Lopez Roques C."/>
            <person name="Donnadieu C."/>
            <person name="Postlethwait J."/>
            <person name="Bobe J."/>
            <person name="Dillon D."/>
            <person name="Chandos A."/>
            <person name="von Hippel F."/>
            <person name="Guiguen Y."/>
        </authorList>
    </citation>
    <scope>NUCLEOTIDE SEQUENCE</scope>
    <source>
        <strain evidence="1">YG-Jan2019</strain>
    </source>
</reference>
<organism evidence="1 2">
    <name type="scientific">Dallia pectoralis</name>
    <name type="common">Alaska blackfish</name>
    <dbReference type="NCBI Taxonomy" id="75939"/>
    <lineage>
        <taxon>Eukaryota</taxon>
        <taxon>Metazoa</taxon>
        <taxon>Chordata</taxon>
        <taxon>Craniata</taxon>
        <taxon>Vertebrata</taxon>
        <taxon>Euteleostomi</taxon>
        <taxon>Actinopterygii</taxon>
        <taxon>Neopterygii</taxon>
        <taxon>Teleostei</taxon>
        <taxon>Protacanthopterygii</taxon>
        <taxon>Esociformes</taxon>
        <taxon>Umbridae</taxon>
        <taxon>Dallia</taxon>
    </lineage>
</organism>
<dbReference type="EMBL" id="CM055759">
    <property type="protein sequence ID" value="KAJ7987661.1"/>
    <property type="molecule type" value="Genomic_DNA"/>
</dbReference>
<keyword evidence="2" id="KW-1185">Reference proteome</keyword>